<evidence type="ECO:0000256" key="1">
    <source>
        <dbReference type="SAM" id="MobiDB-lite"/>
    </source>
</evidence>
<gene>
    <name evidence="2" type="ORF">S12H4_14301</name>
</gene>
<protein>
    <submittedName>
        <fullName evidence="2">Uncharacterized protein</fullName>
    </submittedName>
</protein>
<feature type="region of interest" description="Disordered" evidence="1">
    <location>
        <begin position="1"/>
        <end position="32"/>
    </location>
</feature>
<dbReference type="EMBL" id="BARW01006817">
    <property type="protein sequence ID" value="GAI81117.1"/>
    <property type="molecule type" value="Genomic_DNA"/>
</dbReference>
<organism evidence="2">
    <name type="scientific">marine sediment metagenome</name>
    <dbReference type="NCBI Taxonomy" id="412755"/>
    <lineage>
        <taxon>unclassified sequences</taxon>
        <taxon>metagenomes</taxon>
        <taxon>ecological metagenomes</taxon>
    </lineage>
</organism>
<reference evidence="2" key="1">
    <citation type="journal article" date="2014" name="Front. Microbiol.">
        <title>High frequency of phylogenetically diverse reductive dehalogenase-homologous genes in deep subseafloor sedimentary metagenomes.</title>
        <authorList>
            <person name="Kawai M."/>
            <person name="Futagami T."/>
            <person name="Toyoda A."/>
            <person name="Takaki Y."/>
            <person name="Nishi S."/>
            <person name="Hori S."/>
            <person name="Arai W."/>
            <person name="Tsubouchi T."/>
            <person name="Morono Y."/>
            <person name="Uchiyama I."/>
            <person name="Ito T."/>
            <person name="Fujiyama A."/>
            <person name="Inagaki F."/>
            <person name="Takami H."/>
        </authorList>
    </citation>
    <scope>NUCLEOTIDE SEQUENCE</scope>
    <source>
        <strain evidence="2">Expedition CK06-06</strain>
    </source>
</reference>
<proteinExistence type="predicted"/>
<feature type="compositionally biased region" description="Basic and acidic residues" evidence="1">
    <location>
        <begin position="11"/>
        <end position="32"/>
    </location>
</feature>
<comment type="caution">
    <text evidence="2">The sequence shown here is derived from an EMBL/GenBank/DDBJ whole genome shotgun (WGS) entry which is preliminary data.</text>
</comment>
<accession>X1RK24</accession>
<sequence length="64" mass="7656">LMKLGRMPAQEPKKERPRKEKPKKEKPKEDRSLLKKIGDKVREKIRKKEKLTTEDLIAFQEAEK</sequence>
<feature type="non-terminal residue" evidence="2">
    <location>
        <position position="1"/>
    </location>
</feature>
<name>X1RK24_9ZZZZ</name>
<dbReference type="AlphaFoldDB" id="X1RK24"/>
<evidence type="ECO:0000313" key="2">
    <source>
        <dbReference type="EMBL" id="GAI81117.1"/>
    </source>
</evidence>